<reference evidence="2 3" key="1">
    <citation type="journal article" date="2019" name="Int. J. Syst. Evol. Microbiol.">
        <title>The Global Catalogue of Microorganisms (GCM) 10K type strain sequencing project: providing services to taxonomists for standard genome sequencing and annotation.</title>
        <authorList>
            <consortium name="The Broad Institute Genomics Platform"/>
            <consortium name="The Broad Institute Genome Sequencing Center for Infectious Disease"/>
            <person name="Wu L."/>
            <person name="Ma J."/>
        </authorList>
    </citation>
    <scope>NUCLEOTIDE SEQUENCE [LARGE SCALE GENOMIC DNA]</scope>
    <source>
        <strain evidence="2 3">XZGYJ-43</strain>
    </source>
</reference>
<feature type="transmembrane region" description="Helical" evidence="1">
    <location>
        <begin position="44"/>
        <end position="72"/>
    </location>
</feature>
<evidence type="ECO:0008006" key="4">
    <source>
        <dbReference type="Google" id="ProtNLM"/>
    </source>
</evidence>
<proteinExistence type="predicted"/>
<dbReference type="AlphaFoldDB" id="A0ABD5Z908"/>
<feature type="transmembrane region" description="Helical" evidence="1">
    <location>
        <begin position="122"/>
        <end position="145"/>
    </location>
</feature>
<feature type="transmembrane region" description="Helical" evidence="1">
    <location>
        <begin position="12"/>
        <end position="32"/>
    </location>
</feature>
<organism evidence="2 3">
    <name type="scientific">Halospeciosus flavus</name>
    <dbReference type="NCBI Taxonomy" id="3032283"/>
    <lineage>
        <taxon>Archaea</taxon>
        <taxon>Methanobacteriati</taxon>
        <taxon>Methanobacteriota</taxon>
        <taxon>Stenosarchaea group</taxon>
        <taxon>Halobacteria</taxon>
        <taxon>Halobacteriales</taxon>
        <taxon>Halobacteriaceae</taxon>
        <taxon>Halospeciosus</taxon>
    </lineage>
</organism>
<keyword evidence="1" id="KW-0472">Membrane</keyword>
<comment type="caution">
    <text evidence="2">The sequence shown here is derived from an EMBL/GenBank/DDBJ whole genome shotgun (WGS) entry which is preliminary data.</text>
</comment>
<sequence>MSVSGPPGFVSTLPLVVLLGLVGSSVVVAYCVRTVAARYGTDPGFSHGGIVLVCLCAQLLVLVFAALALVGVGGLPSGPLFGPPLQTLARVYGLPLLVVSLLLGETLGWLSSGGVPRRLKFLWSALFVVVHLLTIPAAWAAFVLLR</sequence>
<dbReference type="EMBL" id="JBHTAR010000011">
    <property type="protein sequence ID" value="MFC7201662.1"/>
    <property type="molecule type" value="Genomic_DNA"/>
</dbReference>
<evidence type="ECO:0000313" key="2">
    <source>
        <dbReference type="EMBL" id="MFC7201662.1"/>
    </source>
</evidence>
<keyword evidence="1" id="KW-1133">Transmembrane helix</keyword>
<keyword evidence="3" id="KW-1185">Reference proteome</keyword>
<gene>
    <name evidence="2" type="ORF">ACFQJ9_19990</name>
</gene>
<protein>
    <recommendedName>
        <fullName evidence="4">Yip1 domain-containing protein</fullName>
    </recommendedName>
</protein>
<feature type="transmembrane region" description="Helical" evidence="1">
    <location>
        <begin position="92"/>
        <end position="110"/>
    </location>
</feature>
<dbReference type="Proteomes" id="UP001596447">
    <property type="component" value="Unassembled WGS sequence"/>
</dbReference>
<evidence type="ECO:0000256" key="1">
    <source>
        <dbReference type="SAM" id="Phobius"/>
    </source>
</evidence>
<dbReference type="RefSeq" id="WP_279528400.1">
    <property type="nucleotide sequence ID" value="NZ_CP122312.1"/>
</dbReference>
<evidence type="ECO:0000313" key="3">
    <source>
        <dbReference type="Proteomes" id="UP001596447"/>
    </source>
</evidence>
<accession>A0ABD5Z908</accession>
<keyword evidence="1" id="KW-0812">Transmembrane</keyword>
<name>A0ABD5Z908_9EURY</name>